<comment type="caution">
    <text evidence="1">The sequence shown here is derived from an EMBL/GenBank/DDBJ whole genome shotgun (WGS) entry which is preliminary data.</text>
</comment>
<organism evidence="1 2">
    <name type="scientific">Dunaliella salina</name>
    <name type="common">Green alga</name>
    <name type="synonym">Protococcus salinus</name>
    <dbReference type="NCBI Taxonomy" id="3046"/>
    <lineage>
        <taxon>Eukaryota</taxon>
        <taxon>Viridiplantae</taxon>
        <taxon>Chlorophyta</taxon>
        <taxon>core chlorophytes</taxon>
        <taxon>Chlorophyceae</taxon>
        <taxon>CS clade</taxon>
        <taxon>Chlamydomonadales</taxon>
        <taxon>Dunaliellaceae</taxon>
        <taxon>Dunaliella</taxon>
    </lineage>
</organism>
<evidence type="ECO:0000313" key="2">
    <source>
        <dbReference type="Proteomes" id="UP000815325"/>
    </source>
</evidence>
<name>A0ABQ7H561_DUNSA</name>
<reference evidence="1" key="1">
    <citation type="submission" date="2017-08" db="EMBL/GenBank/DDBJ databases">
        <authorList>
            <person name="Polle J.E."/>
            <person name="Barry K."/>
            <person name="Cushman J."/>
            <person name="Schmutz J."/>
            <person name="Tran D."/>
            <person name="Hathwaick L.T."/>
            <person name="Yim W.C."/>
            <person name="Jenkins J."/>
            <person name="Mckie-Krisberg Z.M."/>
            <person name="Prochnik S."/>
            <person name="Lindquist E."/>
            <person name="Dockter R.B."/>
            <person name="Adam C."/>
            <person name="Molina H."/>
            <person name="Bunkerborg J."/>
            <person name="Jin E."/>
            <person name="Buchheim M."/>
            <person name="Magnuson J."/>
        </authorList>
    </citation>
    <scope>NUCLEOTIDE SEQUENCE</scope>
    <source>
        <strain evidence="1">CCAP 19/18</strain>
    </source>
</reference>
<keyword evidence="2" id="KW-1185">Reference proteome</keyword>
<sequence length="82" mass="8990">MNAQTGLPISTSELMLFCRQRLLIDSVSVVADAHVHTAVLMKVENGNVQPHVFHSCSRSAYTTYTSVGMAGSSLLCIRNLFY</sequence>
<dbReference type="Proteomes" id="UP000815325">
    <property type="component" value="Unassembled WGS sequence"/>
</dbReference>
<accession>A0ABQ7H561</accession>
<gene>
    <name evidence="1" type="ORF">DUNSADRAFT_9875</name>
</gene>
<dbReference type="EMBL" id="MU069471">
    <property type="protein sequence ID" value="KAF5841994.1"/>
    <property type="molecule type" value="Genomic_DNA"/>
</dbReference>
<evidence type="ECO:0000313" key="1">
    <source>
        <dbReference type="EMBL" id="KAF5841994.1"/>
    </source>
</evidence>
<protein>
    <recommendedName>
        <fullName evidence="3">Encoded protein</fullName>
    </recommendedName>
</protein>
<evidence type="ECO:0008006" key="3">
    <source>
        <dbReference type="Google" id="ProtNLM"/>
    </source>
</evidence>
<proteinExistence type="predicted"/>